<gene>
    <name evidence="12" type="ORF">ASPSYDRAFT_118767</name>
</gene>
<feature type="non-terminal residue" evidence="12">
    <location>
        <position position="53"/>
    </location>
</feature>
<protein>
    <recommendedName>
        <fullName evidence="11">C2H2-type domain-containing protein</fullName>
    </recommendedName>
</protein>
<evidence type="ECO:0000256" key="9">
    <source>
        <dbReference type="ARBA" id="ARBA00023242"/>
    </source>
</evidence>
<dbReference type="Gene3D" id="3.30.160.60">
    <property type="entry name" value="Classic Zinc Finger"/>
    <property type="match status" value="2"/>
</dbReference>
<evidence type="ECO:0000256" key="4">
    <source>
        <dbReference type="ARBA" id="ARBA00022771"/>
    </source>
</evidence>
<dbReference type="PROSITE" id="PS50157">
    <property type="entry name" value="ZINC_FINGER_C2H2_2"/>
    <property type="match status" value="1"/>
</dbReference>
<dbReference type="Proteomes" id="UP000184356">
    <property type="component" value="Unassembled WGS sequence"/>
</dbReference>
<dbReference type="RefSeq" id="XP_040701078.1">
    <property type="nucleotide sequence ID" value="XM_040840393.1"/>
</dbReference>
<dbReference type="VEuPathDB" id="FungiDB:ASPSYDRAFT_118767"/>
<evidence type="ECO:0000259" key="11">
    <source>
        <dbReference type="PROSITE" id="PS50157"/>
    </source>
</evidence>
<name>A0A1L9TCX8_9EURO</name>
<accession>A0A1L9TCX8</accession>
<keyword evidence="6" id="KW-0805">Transcription regulation</keyword>
<evidence type="ECO:0000256" key="5">
    <source>
        <dbReference type="ARBA" id="ARBA00022833"/>
    </source>
</evidence>
<dbReference type="PROSITE" id="PS00028">
    <property type="entry name" value="ZINC_FINGER_C2H2_1"/>
    <property type="match status" value="1"/>
</dbReference>
<keyword evidence="3" id="KW-0677">Repeat</keyword>
<dbReference type="SMART" id="SM00355">
    <property type="entry name" value="ZnF_C2H2"/>
    <property type="match status" value="1"/>
</dbReference>
<dbReference type="InterPro" id="IPR036236">
    <property type="entry name" value="Znf_C2H2_sf"/>
</dbReference>
<keyword evidence="7" id="KW-0238">DNA-binding</keyword>
<evidence type="ECO:0000256" key="6">
    <source>
        <dbReference type="ARBA" id="ARBA00023015"/>
    </source>
</evidence>
<dbReference type="EMBL" id="KV878588">
    <property type="protein sequence ID" value="OJJ57272.1"/>
    <property type="molecule type" value="Genomic_DNA"/>
</dbReference>
<evidence type="ECO:0000313" key="12">
    <source>
        <dbReference type="EMBL" id="OJJ57272.1"/>
    </source>
</evidence>
<dbReference type="SUPFAM" id="SSF57667">
    <property type="entry name" value="beta-beta-alpha zinc fingers"/>
    <property type="match status" value="1"/>
</dbReference>
<keyword evidence="9" id="KW-0539">Nucleus</keyword>
<dbReference type="FunFam" id="3.30.160.60:FF:000064">
    <property type="entry name" value="Early growth response protein 3"/>
    <property type="match status" value="1"/>
</dbReference>
<keyword evidence="4 10" id="KW-0863">Zinc-finger</keyword>
<organism evidence="12 13">
    <name type="scientific">Aspergillus sydowii CBS 593.65</name>
    <dbReference type="NCBI Taxonomy" id="1036612"/>
    <lineage>
        <taxon>Eukaryota</taxon>
        <taxon>Fungi</taxon>
        <taxon>Dikarya</taxon>
        <taxon>Ascomycota</taxon>
        <taxon>Pezizomycotina</taxon>
        <taxon>Eurotiomycetes</taxon>
        <taxon>Eurotiomycetidae</taxon>
        <taxon>Eurotiales</taxon>
        <taxon>Aspergillaceae</taxon>
        <taxon>Aspergillus</taxon>
        <taxon>Aspergillus subgen. Nidulantes</taxon>
    </lineage>
</organism>
<feature type="domain" description="C2H2-type" evidence="11">
    <location>
        <begin position="13"/>
        <end position="40"/>
    </location>
</feature>
<dbReference type="PANTHER" id="PTHR23235:SF60">
    <property type="entry name" value="STRIPE, ISOFORM D"/>
    <property type="match status" value="1"/>
</dbReference>
<proteinExistence type="predicted"/>
<dbReference type="PANTHER" id="PTHR23235">
    <property type="entry name" value="KRUEPPEL-LIKE TRANSCRIPTION FACTOR"/>
    <property type="match status" value="1"/>
</dbReference>
<dbReference type="GO" id="GO:0000981">
    <property type="term" value="F:DNA-binding transcription factor activity, RNA polymerase II-specific"/>
    <property type="evidence" value="ECO:0007669"/>
    <property type="project" value="TreeGrafter"/>
</dbReference>
<dbReference type="GeneID" id="63756466"/>
<dbReference type="STRING" id="1036612.A0A1L9TCX8"/>
<keyword evidence="13" id="KW-1185">Reference proteome</keyword>
<sequence>MPQSPRLTQTRPFQCRICKSSFSKNEHLVRHIRSHTKEKPYACPDCGNRYGRQ</sequence>
<dbReference type="Pfam" id="PF00096">
    <property type="entry name" value="zf-C2H2"/>
    <property type="match status" value="1"/>
</dbReference>
<dbReference type="GO" id="GO:0000978">
    <property type="term" value="F:RNA polymerase II cis-regulatory region sequence-specific DNA binding"/>
    <property type="evidence" value="ECO:0007669"/>
    <property type="project" value="TreeGrafter"/>
</dbReference>
<keyword evidence="2" id="KW-0479">Metal-binding</keyword>
<keyword evidence="5" id="KW-0862">Zinc</keyword>
<dbReference type="GO" id="GO:0008270">
    <property type="term" value="F:zinc ion binding"/>
    <property type="evidence" value="ECO:0007669"/>
    <property type="project" value="UniProtKB-KW"/>
</dbReference>
<keyword evidence="8" id="KW-0804">Transcription</keyword>
<dbReference type="AlphaFoldDB" id="A0A1L9TCX8"/>
<evidence type="ECO:0000256" key="7">
    <source>
        <dbReference type="ARBA" id="ARBA00023125"/>
    </source>
</evidence>
<evidence type="ECO:0000256" key="10">
    <source>
        <dbReference type="PROSITE-ProRule" id="PRU00042"/>
    </source>
</evidence>
<dbReference type="GO" id="GO:0005634">
    <property type="term" value="C:nucleus"/>
    <property type="evidence" value="ECO:0007669"/>
    <property type="project" value="UniProtKB-SubCell"/>
</dbReference>
<comment type="subcellular location">
    <subcellularLocation>
        <location evidence="1">Nucleus</location>
    </subcellularLocation>
</comment>
<evidence type="ECO:0000313" key="13">
    <source>
        <dbReference type="Proteomes" id="UP000184356"/>
    </source>
</evidence>
<evidence type="ECO:0000256" key="2">
    <source>
        <dbReference type="ARBA" id="ARBA00022723"/>
    </source>
</evidence>
<dbReference type="InterPro" id="IPR013087">
    <property type="entry name" value="Znf_C2H2_type"/>
</dbReference>
<evidence type="ECO:0000256" key="8">
    <source>
        <dbReference type="ARBA" id="ARBA00023163"/>
    </source>
</evidence>
<evidence type="ECO:0000256" key="3">
    <source>
        <dbReference type="ARBA" id="ARBA00022737"/>
    </source>
</evidence>
<evidence type="ECO:0000256" key="1">
    <source>
        <dbReference type="ARBA" id="ARBA00004123"/>
    </source>
</evidence>
<reference evidence="13" key="1">
    <citation type="journal article" date="2017" name="Genome Biol.">
        <title>Comparative genomics reveals high biological diversity and specific adaptations in the industrially and medically important fungal genus Aspergillus.</title>
        <authorList>
            <person name="de Vries R.P."/>
            <person name="Riley R."/>
            <person name="Wiebenga A."/>
            <person name="Aguilar-Osorio G."/>
            <person name="Amillis S."/>
            <person name="Uchima C.A."/>
            <person name="Anderluh G."/>
            <person name="Asadollahi M."/>
            <person name="Askin M."/>
            <person name="Barry K."/>
            <person name="Battaglia E."/>
            <person name="Bayram O."/>
            <person name="Benocci T."/>
            <person name="Braus-Stromeyer S.A."/>
            <person name="Caldana C."/>
            <person name="Canovas D."/>
            <person name="Cerqueira G.C."/>
            <person name="Chen F."/>
            <person name="Chen W."/>
            <person name="Choi C."/>
            <person name="Clum A."/>
            <person name="Dos Santos R.A."/>
            <person name="Damasio A.R."/>
            <person name="Diallinas G."/>
            <person name="Emri T."/>
            <person name="Fekete E."/>
            <person name="Flipphi M."/>
            <person name="Freyberg S."/>
            <person name="Gallo A."/>
            <person name="Gournas C."/>
            <person name="Habgood R."/>
            <person name="Hainaut M."/>
            <person name="Harispe M.L."/>
            <person name="Henrissat B."/>
            <person name="Hilden K.S."/>
            <person name="Hope R."/>
            <person name="Hossain A."/>
            <person name="Karabika E."/>
            <person name="Karaffa L."/>
            <person name="Karanyi Z."/>
            <person name="Krasevec N."/>
            <person name="Kuo A."/>
            <person name="Kusch H."/>
            <person name="LaButti K."/>
            <person name="Lagendijk E.L."/>
            <person name="Lapidus A."/>
            <person name="Levasseur A."/>
            <person name="Lindquist E."/>
            <person name="Lipzen A."/>
            <person name="Logrieco A.F."/>
            <person name="MacCabe A."/>
            <person name="Maekelae M.R."/>
            <person name="Malavazi I."/>
            <person name="Melin P."/>
            <person name="Meyer V."/>
            <person name="Mielnichuk N."/>
            <person name="Miskei M."/>
            <person name="Molnar A.P."/>
            <person name="Mule G."/>
            <person name="Ngan C.Y."/>
            <person name="Orejas M."/>
            <person name="Orosz E."/>
            <person name="Ouedraogo J.P."/>
            <person name="Overkamp K.M."/>
            <person name="Park H.-S."/>
            <person name="Perrone G."/>
            <person name="Piumi F."/>
            <person name="Punt P.J."/>
            <person name="Ram A.F."/>
            <person name="Ramon A."/>
            <person name="Rauscher S."/>
            <person name="Record E."/>
            <person name="Riano-Pachon D.M."/>
            <person name="Robert V."/>
            <person name="Roehrig J."/>
            <person name="Ruller R."/>
            <person name="Salamov A."/>
            <person name="Salih N.S."/>
            <person name="Samson R.A."/>
            <person name="Sandor E."/>
            <person name="Sanguinetti M."/>
            <person name="Schuetze T."/>
            <person name="Sepcic K."/>
            <person name="Shelest E."/>
            <person name="Sherlock G."/>
            <person name="Sophianopoulou V."/>
            <person name="Squina F.M."/>
            <person name="Sun H."/>
            <person name="Susca A."/>
            <person name="Todd R.B."/>
            <person name="Tsang A."/>
            <person name="Unkles S.E."/>
            <person name="van de Wiele N."/>
            <person name="van Rossen-Uffink D."/>
            <person name="Oliveira J.V."/>
            <person name="Vesth T.C."/>
            <person name="Visser J."/>
            <person name="Yu J.-H."/>
            <person name="Zhou M."/>
            <person name="Andersen M.R."/>
            <person name="Archer D.B."/>
            <person name="Baker S.E."/>
            <person name="Benoit I."/>
            <person name="Brakhage A.A."/>
            <person name="Braus G.H."/>
            <person name="Fischer R."/>
            <person name="Frisvad J.C."/>
            <person name="Goldman G.H."/>
            <person name="Houbraken J."/>
            <person name="Oakley B."/>
            <person name="Pocsi I."/>
            <person name="Scazzocchio C."/>
            <person name="Seiboth B."/>
            <person name="vanKuyk P.A."/>
            <person name="Wortman J."/>
            <person name="Dyer P.S."/>
            <person name="Grigoriev I.V."/>
        </authorList>
    </citation>
    <scope>NUCLEOTIDE SEQUENCE [LARGE SCALE GENOMIC DNA]</scope>
    <source>
        <strain evidence="13">CBS 593.65</strain>
    </source>
</reference>
<dbReference type="OrthoDB" id="10018191at2759"/>